<dbReference type="PANTHER" id="PTHR47331:SF1">
    <property type="entry name" value="GAG-LIKE PROTEIN"/>
    <property type="match status" value="1"/>
</dbReference>
<dbReference type="InterPro" id="IPR001584">
    <property type="entry name" value="Integrase_cat-core"/>
</dbReference>
<feature type="domain" description="Integrase catalytic" evidence="2">
    <location>
        <begin position="1396"/>
        <end position="1589"/>
    </location>
</feature>
<dbReference type="InterPro" id="IPR036397">
    <property type="entry name" value="RNaseH_sf"/>
</dbReference>
<dbReference type="GO" id="GO:0042575">
    <property type="term" value="C:DNA polymerase complex"/>
    <property type="evidence" value="ECO:0007669"/>
    <property type="project" value="UniProtKB-ARBA"/>
</dbReference>
<dbReference type="Pfam" id="PF17921">
    <property type="entry name" value="Integrase_H2C2"/>
    <property type="match status" value="1"/>
</dbReference>
<protein>
    <recommendedName>
        <fullName evidence="2">Integrase catalytic domain-containing protein</fullName>
    </recommendedName>
</protein>
<reference evidence="3 4" key="1">
    <citation type="submission" date="2023-11" db="EMBL/GenBank/DDBJ databases">
        <authorList>
            <person name="Hedman E."/>
            <person name="Englund M."/>
            <person name="Stromberg M."/>
            <person name="Nyberg Akerstrom W."/>
            <person name="Nylinder S."/>
            <person name="Jareborg N."/>
            <person name="Kallberg Y."/>
            <person name="Kronander E."/>
        </authorList>
    </citation>
    <scope>NUCLEOTIDE SEQUENCE [LARGE SCALE GENOMIC DNA]</scope>
</reference>
<dbReference type="Pfam" id="PF18701">
    <property type="entry name" value="DUF5641"/>
    <property type="match status" value="1"/>
</dbReference>
<dbReference type="PROSITE" id="PS50994">
    <property type="entry name" value="INTEGRASE"/>
    <property type="match status" value="1"/>
</dbReference>
<dbReference type="SUPFAM" id="SSF56672">
    <property type="entry name" value="DNA/RNA polymerases"/>
    <property type="match status" value="1"/>
</dbReference>
<evidence type="ECO:0000313" key="4">
    <source>
        <dbReference type="Proteomes" id="UP001314205"/>
    </source>
</evidence>
<dbReference type="InterPro" id="IPR043502">
    <property type="entry name" value="DNA/RNA_pol_sf"/>
</dbReference>
<dbReference type="Gene3D" id="3.30.420.10">
    <property type="entry name" value="Ribonuclease H-like superfamily/Ribonuclease H"/>
    <property type="match status" value="1"/>
</dbReference>
<dbReference type="InterPro" id="IPR012337">
    <property type="entry name" value="RNaseH-like_sf"/>
</dbReference>
<accession>A0AAV1L3J4</accession>
<dbReference type="InterPro" id="IPR008042">
    <property type="entry name" value="Retrotrans_Pao"/>
</dbReference>
<dbReference type="EMBL" id="CAVLGL010000083">
    <property type="protein sequence ID" value="CAK1589375.1"/>
    <property type="molecule type" value="Genomic_DNA"/>
</dbReference>
<evidence type="ECO:0000259" key="2">
    <source>
        <dbReference type="PROSITE" id="PS50994"/>
    </source>
</evidence>
<dbReference type="SUPFAM" id="SSF53098">
    <property type="entry name" value="Ribonuclease H-like"/>
    <property type="match status" value="1"/>
</dbReference>
<dbReference type="PANTHER" id="PTHR47331">
    <property type="entry name" value="PHD-TYPE DOMAIN-CONTAINING PROTEIN"/>
    <property type="match status" value="1"/>
</dbReference>
<dbReference type="InterPro" id="IPR041588">
    <property type="entry name" value="Integrase_H2C2"/>
</dbReference>
<organism evidence="3 4">
    <name type="scientific">Parnassius mnemosyne</name>
    <name type="common">clouded apollo</name>
    <dbReference type="NCBI Taxonomy" id="213953"/>
    <lineage>
        <taxon>Eukaryota</taxon>
        <taxon>Metazoa</taxon>
        <taxon>Ecdysozoa</taxon>
        <taxon>Arthropoda</taxon>
        <taxon>Hexapoda</taxon>
        <taxon>Insecta</taxon>
        <taxon>Pterygota</taxon>
        <taxon>Neoptera</taxon>
        <taxon>Endopterygota</taxon>
        <taxon>Lepidoptera</taxon>
        <taxon>Glossata</taxon>
        <taxon>Ditrysia</taxon>
        <taxon>Papilionoidea</taxon>
        <taxon>Papilionidae</taxon>
        <taxon>Parnassiinae</taxon>
        <taxon>Parnassini</taxon>
        <taxon>Parnassius</taxon>
        <taxon>Driopa</taxon>
    </lineage>
</organism>
<feature type="compositionally biased region" description="Basic residues" evidence="1">
    <location>
        <begin position="347"/>
        <end position="357"/>
    </location>
</feature>
<evidence type="ECO:0000313" key="3">
    <source>
        <dbReference type="EMBL" id="CAK1589375.1"/>
    </source>
</evidence>
<dbReference type="Pfam" id="PF03564">
    <property type="entry name" value="DUF1759"/>
    <property type="match status" value="1"/>
</dbReference>
<dbReference type="Proteomes" id="UP001314205">
    <property type="component" value="Unassembled WGS sequence"/>
</dbReference>
<dbReference type="Pfam" id="PF05380">
    <property type="entry name" value="Peptidase_A17"/>
    <property type="match status" value="1"/>
</dbReference>
<feature type="region of interest" description="Disordered" evidence="1">
    <location>
        <begin position="345"/>
        <end position="377"/>
    </location>
</feature>
<gene>
    <name evidence="3" type="ORF">PARMNEM_LOCUS9886</name>
</gene>
<keyword evidence="4" id="KW-1185">Reference proteome</keyword>
<dbReference type="GO" id="GO:0015074">
    <property type="term" value="P:DNA integration"/>
    <property type="evidence" value="ECO:0007669"/>
    <property type="project" value="InterPro"/>
</dbReference>
<sequence>MADNYVKVQEDIASKIKKSQINFKKSPKERITKSYIETRLESLESNWTVFSQNHRKIVYELRKEDLEKSIYHTGDIYDQTEELYFEYKTLLKETLLRYSADNIVEPVNIASEKPSVSLPKITLPKFSGRYTEWVSFRDLFTSLVHKNPGIDDVQKLHYLKSSVTGEAEQLLRHIPITSDNYQVCWEQLESRYNNKRFLANNILKRLTSQRALVSESAGAIKQLLDTTKECLHALENIGVKTSDWDIIIIFLITQKLDPESRKQWEQRVSDSVQDLPSLNQFEEFLQSRFRSLEFLDTRVQRVEKANCTHVATTLVACAFCTLNHKLFNCKKFSKESVDARRVDSVEKKHHSLLHPKNPKSASDPKSVTADESVKEAERVTPNLPLTSGEQSIPQVVTCVSNMLGQVLLATALVKVECPKTKSTFVLRSLLDQGSQASFITESAVQMLALKRTPGASLVSGLGSDQATLASKSFVFIKIQSRLDPSFTITVKAHVLSRLTTFLPSSKVVVQVLPALPSNMLADPTFDMPNKIDLLLGAEVYSQILMEGIIRGPSNSIVAQRTRLGWVLSGRIPSHKGEVTGSETCMNVVSLHTMQTNENEILKRFWELESEPSLGMCNRLSQEEQRCEEFFTKSTRRDETGRYVVRLPFKREHPLCLRGNLKDIANKRFLFLEKRLLKDPELKVAYSKVINEYISSGHMEAVSSNELAKKSVYLPHHAVVRHDKTTTKVRMVVDASCTDSNGVSLNNELMVGPTLQPELRHIVMRWRCYPIALVADIVKMYRQIRVADEDLDFQRIFWRESPDAELQHLRFLRVTFGTSSAPYLAVRCLQQLAHDEGSKFPLAVPKVLYEFYMDDLMSGCYTVAEGVQIYDQMTALLKRGGFPLQKWSSNSVDLLNKIQTDTKESNNSLVLKTDEVIKILGLKWNRDTDEFQCTVDLPPLQALVTKRIMISDIARLFDPLGWLAPTVITAKIFIQRIWLTGINWDQELPSSLLKEWVEFRNDLPNLAKMRFPRWIHSHPNDQVCELHGFSDASNAAYAAVVYARIVDAQGKVHVNLITSKTRVAPIKQISIPRLELCGAVLLAKLLNEVSEVLKIPKEHIHAWSDSSIVLAWLSSHPSRWKTFIANRVSEILSVMDADQWSHVASKENPADPASRGLMPSECVTNQLWHQGPDWLWFDVINYERNITDTTLEERKPKIKTYMTAANNEEDNLLSKYSSLKKLTRVVSFCRRVLHWKEPKEKRKKISTQLTAREINESLLSCIKMCQRRSFSEDIGDLERKRKLKKTSKLTSLNPFLDTYQILRVGGRLQRANVDKDTRHPIILPHKSAFTNLIIDEAHSKTMHGGPQIMLNYLRSRYWIIGAKSLVRQFVRRCVTCIRYSAQTSQQMMGQLPSSRVTPHRPFHKSGVDYAGPIQVRPTKGRGYRSTKGYICLFVCMATKALHLEVVSDMTAQSFLAAFKRFVARRGHVSDLWSDNGTNFVGSAKELTKLFSAERSVVVAEIQDWMSSNGTNWHFIPPHSPNFGGLWEAGIKSAKYHLKRVIGDSTLTFEELTTTLSQIEACLNSRPICQISNNPDDPNPLTPGHFLVGEPLVLVPDMNYETSNISALSRWNLTQRMVQDFWRRWSQEYLTQLHHRYKWSDQVPEPDVGSVVLVKEDDLPPARWLLGIITDKHPGLDGLTRVVTLKYKGNIIKRPVSKLVLLPKDCV</sequence>
<comment type="caution">
    <text evidence="3">The sequence shown here is derived from an EMBL/GenBank/DDBJ whole genome shotgun (WGS) entry which is preliminary data.</text>
</comment>
<proteinExistence type="predicted"/>
<dbReference type="InterPro" id="IPR005312">
    <property type="entry name" value="DUF1759"/>
</dbReference>
<dbReference type="GO" id="GO:0003676">
    <property type="term" value="F:nucleic acid binding"/>
    <property type="evidence" value="ECO:0007669"/>
    <property type="project" value="InterPro"/>
</dbReference>
<dbReference type="GO" id="GO:0071897">
    <property type="term" value="P:DNA biosynthetic process"/>
    <property type="evidence" value="ECO:0007669"/>
    <property type="project" value="UniProtKB-ARBA"/>
</dbReference>
<dbReference type="Gene3D" id="1.10.340.70">
    <property type="match status" value="1"/>
</dbReference>
<dbReference type="InterPro" id="IPR040676">
    <property type="entry name" value="DUF5641"/>
</dbReference>
<dbReference type="CDD" id="cd01644">
    <property type="entry name" value="RT_pepA17"/>
    <property type="match status" value="1"/>
</dbReference>
<evidence type="ECO:0000256" key="1">
    <source>
        <dbReference type="SAM" id="MobiDB-lite"/>
    </source>
</evidence>
<name>A0AAV1L3J4_9NEOP</name>